<dbReference type="Proteomes" id="UP001210380">
    <property type="component" value="Unassembled WGS sequence"/>
</dbReference>
<comment type="caution">
    <text evidence="3">The sequence shown here is derived from an EMBL/GenBank/DDBJ whole genome shotgun (WGS) entry which is preliminary data.</text>
</comment>
<dbReference type="Gene3D" id="1.20.120.450">
    <property type="entry name" value="dinb family like domain"/>
    <property type="match status" value="1"/>
</dbReference>
<dbReference type="NCBIfam" id="TIGR03083">
    <property type="entry name" value="maleylpyruvate isomerase family mycothiol-dependent enzyme"/>
    <property type="match status" value="1"/>
</dbReference>
<dbReference type="Pfam" id="PF11716">
    <property type="entry name" value="MDMPI_N"/>
    <property type="match status" value="1"/>
</dbReference>
<dbReference type="InterPro" id="IPR017517">
    <property type="entry name" value="Maleyloyr_isom"/>
</dbReference>
<dbReference type="InterPro" id="IPR017520">
    <property type="entry name" value="CHP03086"/>
</dbReference>
<protein>
    <submittedName>
        <fullName evidence="3">TIGR03086 family metal-binding protein</fullName>
    </submittedName>
</protein>
<organism evidence="3 4">
    <name type="scientific">Saccharopolyspora oryzae</name>
    <dbReference type="NCBI Taxonomy" id="2997343"/>
    <lineage>
        <taxon>Bacteria</taxon>
        <taxon>Bacillati</taxon>
        <taxon>Actinomycetota</taxon>
        <taxon>Actinomycetes</taxon>
        <taxon>Pseudonocardiales</taxon>
        <taxon>Pseudonocardiaceae</taxon>
        <taxon>Saccharopolyspora</taxon>
    </lineage>
</organism>
<dbReference type="InterPro" id="IPR024344">
    <property type="entry name" value="MDMPI_metal-binding"/>
</dbReference>
<evidence type="ECO:0000259" key="2">
    <source>
        <dbReference type="Pfam" id="PF11716"/>
    </source>
</evidence>
<reference evidence="3 4" key="1">
    <citation type="submission" date="2022-11" db="EMBL/GenBank/DDBJ databases">
        <title>Draft genome sequence of Saccharopolyspora sp. WRP15-2 isolated from rhizosphere soils of wild rice in Thailand.</title>
        <authorList>
            <person name="Duangmal K."/>
            <person name="Kammanee S."/>
            <person name="Muangham S."/>
        </authorList>
    </citation>
    <scope>NUCLEOTIDE SEQUENCE [LARGE SCALE GENOMIC DNA]</scope>
    <source>
        <strain evidence="3 4">WRP15-2</strain>
    </source>
</reference>
<accession>A0ABT4USQ9</accession>
<dbReference type="InterPro" id="IPR034660">
    <property type="entry name" value="DinB/YfiT-like"/>
</dbReference>
<feature type="domain" description="Mycothiol-dependent maleylpyruvate isomerase metal-binding" evidence="2">
    <location>
        <begin position="13"/>
        <end position="134"/>
    </location>
</feature>
<dbReference type="RefSeq" id="WP_270946724.1">
    <property type="nucleotide sequence ID" value="NZ_JAQGLA010000002.1"/>
</dbReference>
<gene>
    <name evidence="3" type="ORF">OU415_01855</name>
</gene>
<dbReference type="SUPFAM" id="SSF109854">
    <property type="entry name" value="DinB/YfiT-like putative metalloenzymes"/>
    <property type="match status" value="1"/>
</dbReference>
<sequence length="200" mass="22428">MRNADDVLFEHLRRTNEDFADLVGSVEPEQWTAPTPCADWDVRALVSHLVQANVIYRMLLHGGTSDEFLTIREQNSLGDDPAGLFRTAAEECLAAFAEPGALDREVDYPFGPADGRKLLGLLIADTVVHTWDLARATGEPEDLDPQLVEWIDDNFEHLYTGVTEGPLDQNRTYEHFAAPAQPPTAETRQHRVLRRAGRRP</sequence>
<proteinExistence type="predicted"/>
<evidence type="ECO:0000313" key="3">
    <source>
        <dbReference type="EMBL" id="MDA3624159.1"/>
    </source>
</evidence>
<keyword evidence="4" id="KW-1185">Reference proteome</keyword>
<feature type="region of interest" description="Disordered" evidence="1">
    <location>
        <begin position="179"/>
        <end position="200"/>
    </location>
</feature>
<evidence type="ECO:0000313" key="4">
    <source>
        <dbReference type="Proteomes" id="UP001210380"/>
    </source>
</evidence>
<dbReference type="EMBL" id="JAQGLA010000002">
    <property type="protein sequence ID" value="MDA3624159.1"/>
    <property type="molecule type" value="Genomic_DNA"/>
</dbReference>
<feature type="compositionally biased region" description="Basic residues" evidence="1">
    <location>
        <begin position="190"/>
        <end position="200"/>
    </location>
</feature>
<dbReference type="NCBIfam" id="TIGR03086">
    <property type="entry name" value="TIGR03086 family metal-binding protein"/>
    <property type="match status" value="1"/>
</dbReference>
<name>A0ABT4USQ9_9PSEU</name>
<evidence type="ECO:0000256" key="1">
    <source>
        <dbReference type="SAM" id="MobiDB-lite"/>
    </source>
</evidence>